<name>A0ABQ6NAJ7_9STRA</name>
<reference evidence="2 3" key="1">
    <citation type="journal article" date="2023" name="Commun. Biol.">
        <title>Genome analysis of Parmales, the sister group of diatoms, reveals the evolutionary specialization of diatoms from phago-mixotrophs to photoautotrophs.</title>
        <authorList>
            <person name="Ban H."/>
            <person name="Sato S."/>
            <person name="Yoshikawa S."/>
            <person name="Yamada K."/>
            <person name="Nakamura Y."/>
            <person name="Ichinomiya M."/>
            <person name="Sato N."/>
            <person name="Blanc-Mathieu R."/>
            <person name="Endo H."/>
            <person name="Kuwata A."/>
            <person name="Ogata H."/>
        </authorList>
    </citation>
    <scope>NUCLEOTIDE SEQUENCE [LARGE SCALE GENOMIC DNA]</scope>
</reference>
<keyword evidence="1" id="KW-0472">Membrane</keyword>
<comment type="caution">
    <text evidence="2">The sequence shown here is derived from an EMBL/GenBank/DDBJ whole genome shotgun (WGS) entry which is preliminary data.</text>
</comment>
<evidence type="ECO:0000313" key="2">
    <source>
        <dbReference type="EMBL" id="GMI51395.1"/>
    </source>
</evidence>
<keyword evidence="1" id="KW-0812">Transmembrane</keyword>
<proteinExistence type="predicted"/>
<sequence length="387" mass="42112">MSELDDKPMSRFRLVYTAGLGISEVHGGGRKKLDPQGAALFVPIILILLVLELACTVPIELGKAILDLFGTIVQGKVWVGTGPGEVGPSLIDNIPNAICFVVTLPLIPPYIAVPLFLKACRRVLCALSNLDIGLLYEYDTDLPFALGDAPRKALLAAVPWPYGNGAYKEFFVGGTAAAALKQAREEKFAKDEAKKRYYHPRYPNRKENDEATGSALELALVRYEEGDGVQAFVLEFEDGSRRGSVLNPADNNNKSLLPLTEDDWELYKACKWSKTVQHVPPHIIIAKPRPSLTLSFHTHRAGDKVVRVDGNGVRSNMQGGYSALCGSLCLVMASGSEHRFGGSRQDGRKFSFAVPEGAWLLGLTFEGGVCTGLKLSKKEEEIAVNKV</sequence>
<keyword evidence="3" id="KW-1185">Reference proteome</keyword>
<organism evidence="2 3">
    <name type="scientific">Tetraparma gracilis</name>
    <dbReference type="NCBI Taxonomy" id="2962635"/>
    <lineage>
        <taxon>Eukaryota</taxon>
        <taxon>Sar</taxon>
        <taxon>Stramenopiles</taxon>
        <taxon>Ochrophyta</taxon>
        <taxon>Bolidophyceae</taxon>
        <taxon>Parmales</taxon>
        <taxon>Triparmaceae</taxon>
        <taxon>Tetraparma</taxon>
    </lineage>
</organism>
<evidence type="ECO:0000256" key="1">
    <source>
        <dbReference type="SAM" id="Phobius"/>
    </source>
</evidence>
<gene>
    <name evidence="2" type="ORF">TeGR_g2748</name>
</gene>
<accession>A0ABQ6NAJ7</accession>
<dbReference type="EMBL" id="BRYB01006543">
    <property type="protein sequence ID" value="GMI51395.1"/>
    <property type="molecule type" value="Genomic_DNA"/>
</dbReference>
<keyword evidence="1" id="KW-1133">Transmembrane helix</keyword>
<protein>
    <submittedName>
        <fullName evidence="2">Uncharacterized protein</fullName>
    </submittedName>
</protein>
<feature type="transmembrane region" description="Helical" evidence="1">
    <location>
        <begin position="38"/>
        <end position="59"/>
    </location>
</feature>
<evidence type="ECO:0000313" key="3">
    <source>
        <dbReference type="Proteomes" id="UP001165060"/>
    </source>
</evidence>
<dbReference type="Proteomes" id="UP001165060">
    <property type="component" value="Unassembled WGS sequence"/>
</dbReference>